<evidence type="ECO:0000256" key="7">
    <source>
        <dbReference type="ARBA" id="ARBA00047989"/>
    </source>
</evidence>
<evidence type="ECO:0000256" key="10">
    <source>
        <dbReference type="RuleBase" id="RU361274"/>
    </source>
</evidence>
<dbReference type="Proteomes" id="UP000235015">
    <property type="component" value="Unassembled WGS sequence"/>
</dbReference>
<keyword evidence="3" id="KW-0808">Transferase</keyword>
<dbReference type="InterPro" id="IPR011324">
    <property type="entry name" value="Cytotoxic_necrot_fac-like_cat"/>
</dbReference>
<evidence type="ECO:0000256" key="9">
    <source>
        <dbReference type="ARBA" id="ARBA00049893"/>
    </source>
</evidence>
<evidence type="ECO:0000256" key="1">
    <source>
        <dbReference type="ARBA" id="ARBA00000553"/>
    </source>
</evidence>
<dbReference type="NCBIfam" id="TIGR00726">
    <property type="entry name" value="peptidoglycan editing factor PgeF"/>
    <property type="match status" value="1"/>
</dbReference>
<evidence type="ECO:0000256" key="5">
    <source>
        <dbReference type="ARBA" id="ARBA00022801"/>
    </source>
</evidence>
<dbReference type="GO" id="GO:0017061">
    <property type="term" value="F:S-methyl-5-thioadenosine phosphorylase activity"/>
    <property type="evidence" value="ECO:0007669"/>
    <property type="project" value="UniProtKB-EC"/>
</dbReference>
<comment type="catalytic activity">
    <reaction evidence="8">
        <text>adenosine + phosphate = alpha-D-ribose 1-phosphate + adenine</text>
        <dbReference type="Rhea" id="RHEA:27642"/>
        <dbReference type="ChEBI" id="CHEBI:16335"/>
        <dbReference type="ChEBI" id="CHEBI:16708"/>
        <dbReference type="ChEBI" id="CHEBI:43474"/>
        <dbReference type="ChEBI" id="CHEBI:57720"/>
        <dbReference type="EC" id="2.4.2.1"/>
    </reaction>
    <physiologicalReaction direction="left-to-right" evidence="8">
        <dbReference type="Rhea" id="RHEA:27643"/>
    </physiologicalReaction>
</comment>
<dbReference type="STRING" id="1111735.GCA_000428045_04167"/>
<reference evidence="11 12" key="1">
    <citation type="submission" date="2017-11" db="EMBL/GenBank/DDBJ databases">
        <title>Genome-resolved metagenomics identifies genetic mobility, metabolic interactions, and unexpected diversity in perchlorate-reducing communities.</title>
        <authorList>
            <person name="Barnum T.P."/>
            <person name="Figueroa I.A."/>
            <person name="Carlstrom C.I."/>
            <person name="Lucas L.N."/>
            <person name="Engelbrektson A.L."/>
            <person name="Coates J.D."/>
        </authorList>
    </citation>
    <scope>NUCLEOTIDE SEQUENCE [LARGE SCALE GENOMIC DNA]</scope>
    <source>
        <strain evidence="11">BM301</strain>
    </source>
</reference>
<accession>A0A2N6CXU7</accession>
<comment type="caution">
    <text evidence="11">The sequence shown here is derived from an EMBL/GenBank/DDBJ whole genome shotgun (WGS) entry which is preliminary data.</text>
</comment>
<dbReference type="CDD" id="cd16833">
    <property type="entry name" value="YfiH"/>
    <property type="match status" value="1"/>
</dbReference>
<comment type="catalytic activity">
    <reaction evidence="9">
        <text>S-methyl-5'-thioadenosine + phosphate = 5-(methylsulfanyl)-alpha-D-ribose 1-phosphate + adenine</text>
        <dbReference type="Rhea" id="RHEA:11852"/>
        <dbReference type="ChEBI" id="CHEBI:16708"/>
        <dbReference type="ChEBI" id="CHEBI:17509"/>
        <dbReference type="ChEBI" id="CHEBI:43474"/>
        <dbReference type="ChEBI" id="CHEBI:58533"/>
        <dbReference type="EC" id="2.4.2.28"/>
    </reaction>
    <physiologicalReaction direction="left-to-right" evidence="9">
        <dbReference type="Rhea" id="RHEA:11853"/>
    </physiologicalReaction>
</comment>
<dbReference type="GO" id="GO:0016787">
    <property type="term" value="F:hydrolase activity"/>
    <property type="evidence" value="ECO:0007669"/>
    <property type="project" value="UniProtKB-KW"/>
</dbReference>
<comment type="catalytic activity">
    <reaction evidence="1">
        <text>inosine + phosphate = alpha-D-ribose 1-phosphate + hypoxanthine</text>
        <dbReference type="Rhea" id="RHEA:27646"/>
        <dbReference type="ChEBI" id="CHEBI:17368"/>
        <dbReference type="ChEBI" id="CHEBI:17596"/>
        <dbReference type="ChEBI" id="CHEBI:43474"/>
        <dbReference type="ChEBI" id="CHEBI:57720"/>
        <dbReference type="EC" id="2.4.2.1"/>
    </reaction>
    <physiologicalReaction direction="left-to-right" evidence="1">
        <dbReference type="Rhea" id="RHEA:27647"/>
    </physiologicalReaction>
</comment>
<dbReference type="SUPFAM" id="SSF64438">
    <property type="entry name" value="CNF1/YfiH-like putative cysteine hydrolases"/>
    <property type="match status" value="1"/>
</dbReference>
<dbReference type="Gene3D" id="3.60.140.10">
    <property type="entry name" value="CNF1/YfiH-like putative cysteine hydrolases"/>
    <property type="match status" value="1"/>
</dbReference>
<evidence type="ECO:0000256" key="8">
    <source>
        <dbReference type="ARBA" id="ARBA00048968"/>
    </source>
</evidence>
<evidence type="ECO:0000313" key="12">
    <source>
        <dbReference type="Proteomes" id="UP000235015"/>
    </source>
</evidence>
<name>A0A2N6CXU7_9GAMM</name>
<protein>
    <recommendedName>
        <fullName evidence="10">Purine nucleoside phosphorylase</fullName>
    </recommendedName>
</protein>
<proteinExistence type="inferred from homology"/>
<sequence length="243" mass="25921">MPELLIPVWPAPAAVHAVISTRVGGVSLPPFDSLNLADHVGDDPAAVAENRKRLEVVARLPATPIWLNQVHGTRVLDCAGSVTSREADASVTSQPGQVCVVMTADCLPVLFCNRAGSRVAAVHAGWRGLADGVIEAALAGFEGPADQLLAWLGPAIGPDAFEVGPEVRERFLQDDPQAASAFHPGRPGHWLADIYRLARLRLARAGVGFIGGGDYCTVTDIKRFFSYRRDGVTGRMASLIWIE</sequence>
<keyword evidence="4" id="KW-0479">Metal-binding</keyword>
<comment type="catalytic activity">
    <reaction evidence="7">
        <text>adenosine + H2O + H(+) = inosine + NH4(+)</text>
        <dbReference type="Rhea" id="RHEA:24408"/>
        <dbReference type="ChEBI" id="CHEBI:15377"/>
        <dbReference type="ChEBI" id="CHEBI:15378"/>
        <dbReference type="ChEBI" id="CHEBI:16335"/>
        <dbReference type="ChEBI" id="CHEBI:17596"/>
        <dbReference type="ChEBI" id="CHEBI:28938"/>
        <dbReference type="EC" id="3.5.4.4"/>
    </reaction>
    <physiologicalReaction direction="left-to-right" evidence="7">
        <dbReference type="Rhea" id="RHEA:24409"/>
    </physiologicalReaction>
</comment>
<dbReference type="GO" id="GO:0005507">
    <property type="term" value="F:copper ion binding"/>
    <property type="evidence" value="ECO:0007669"/>
    <property type="project" value="TreeGrafter"/>
</dbReference>
<keyword evidence="5" id="KW-0378">Hydrolase</keyword>
<evidence type="ECO:0000256" key="4">
    <source>
        <dbReference type="ARBA" id="ARBA00022723"/>
    </source>
</evidence>
<evidence type="ECO:0000256" key="6">
    <source>
        <dbReference type="ARBA" id="ARBA00022833"/>
    </source>
</evidence>
<dbReference type="InterPro" id="IPR003730">
    <property type="entry name" value="Cu_polyphenol_OxRdtase"/>
</dbReference>
<dbReference type="Pfam" id="PF02578">
    <property type="entry name" value="Cu-oxidase_4"/>
    <property type="match status" value="1"/>
</dbReference>
<dbReference type="InterPro" id="IPR038371">
    <property type="entry name" value="Cu_polyphenol_OxRdtase_sf"/>
</dbReference>
<comment type="similarity">
    <text evidence="2 10">Belongs to the purine nucleoside phosphorylase YfiH/LACC1 family.</text>
</comment>
<evidence type="ECO:0000313" key="11">
    <source>
        <dbReference type="EMBL" id="PLX62121.1"/>
    </source>
</evidence>
<evidence type="ECO:0000256" key="2">
    <source>
        <dbReference type="ARBA" id="ARBA00007353"/>
    </source>
</evidence>
<dbReference type="AlphaFoldDB" id="A0A2N6CXU7"/>
<organism evidence="11 12">
    <name type="scientific">Sedimenticola selenatireducens</name>
    <dbReference type="NCBI Taxonomy" id="191960"/>
    <lineage>
        <taxon>Bacteria</taxon>
        <taxon>Pseudomonadati</taxon>
        <taxon>Pseudomonadota</taxon>
        <taxon>Gammaproteobacteria</taxon>
        <taxon>Chromatiales</taxon>
        <taxon>Sedimenticolaceae</taxon>
        <taxon>Sedimenticola</taxon>
    </lineage>
</organism>
<gene>
    <name evidence="11" type="ORF">C0630_08625</name>
</gene>
<dbReference type="PANTHER" id="PTHR30616">
    <property type="entry name" value="UNCHARACTERIZED PROTEIN YFIH"/>
    <property type="match status" value="1"/>
</dbReference>
<dbReference type="EMBL" id="PKUN01000009">
    <property type="protein sequence ID" value="PLX62121.1"/>
    <property type="molecule type" value="Genomic_DNA"/>
</dbReference>
<keyword evidence="6" id="KW-0862">Zinc</keyword>
<dbReference type="PANTHER" id="PTHR30616:SF2">
    <property type="entry name" value="PURINE NUCLEOSIDE PHOSPHORYLASE LACC1"/>
    <property type="match status" value="1"/>
</dbReference>
<evidence type="ECO:0000256" key="3">
    <source>
        <dbReference type="ARBA" id="ARBA00022679"/>
    </source>
</evidence>